<dbReference type="Proteomes" id="UP000224003">
    <property type="component" value="Unassembled WGS sequence"/>
</dbReference>
<dbReference type="InterPro" id="IPR037171">
    <property type="entry name" value="NagB/RpiA_transferase-like"/>
</dbReference>
<dbReference type="PANTHER" id="PTHR30363">
    <property type="entry name" value="HTH-TYPE TRANSCRIPTIONAL REGULATOR SRLR-RELATED"/>
    <property type="match status" value="1"/>
</dbReference>
<dbReference type="SUPFAM" id="SSF100950">
    <property type="entry name" value="NagB/RpiA/CoA transferase-like"/>
    <property type="match status" value="1"/>
</dbReference>
<dbReference type="InterPro" id="IPR036388">
    <property type="entry name" value="WH-like_DNA-bd_sf"/>
</dbReference>
<sequence>MLQEHRHQKIEAFLKQQKSVKAIELTSLLKVSIDTVRRDLEALEKKGTIKRVHGGAILKQNNNNVLNKLFNEREINNLEKKQEVATTAVELIEEGQAIALNGGTTTIELAKILIEKFQRLTIITNDIRILSILGVNKNFQVILSGGFFNPEEYTLYGKQCEEILSSFNIDIAFITVNGLSLENGLTDFRIHEVEVIKSILSRTKHKVVIADSSKFETSSYINICPLKEVDLFVTDGSIPSAIVEKYSQNNIRILSPN</sequence>
<dbReference type="SMART" id="SM00420">
    <property type="entry name" value="HTH_DEOR"/>
    <property type="match status" value="1"/>
</dbReference>
<evidence type="ECO:0000259" key="4">
    <source>
        <dbReference type="PROSITE" id="PS51000"/>
    </source>
</evidence>
<dbReference type="InterPro" id="IPR018356">
    <property type="entry name" value="Tscrpt_reg_HTH_DeoR_CS"/>
</dbReference>
<proteinExistence type="predicted"/>
<dbReference type="PROSITE" id="PS51000">
    <property type="entry name" value="HTH_DEOR_2"/>
    <property type="match status" value="1"/>
</dbReference>
<reference evidence="5 6" key="1">
    <citation type="submission" date="2017-09" db="EMBL/GenBank/DDBJ databases">
        <title>Large-scale bioinformatics analysis of Bacillus genomes uncovers conserved roles of natural products in bacterial physiology.</title>
        <authorList>
            <consortium name="Agbiome Team Llc"/>
            <person name="Bleich R.M."/>
            <person name="Grubbs K.J."/>
            <person name="Santa Maria K.C."/>
            <person name="Allen S.E."/>
            <person name="Farag S."/>
            <person name="Shank E.A."/>
            <person name="Bowers A."/>
        </authorList>
    </citation>
    <scope>NUCLEOTIDE SEQUENCE [LARGE SCALE GENOMIC DNA]</scope>
    <source>
        <strain evidence="5 6">AFS085496</strain>
    </source>
</reference>
<dbReference type="EMBL" id="NUVX01000034">
    <property type="protein sequence ID" value="PFJ38243.1"/>
    <property type="molecule type" value="Genomic_DNA"/>
</dbReference>
<dbReference type="Pfam" id="PF00455">
    <property type="entry name" value="DeoRC"/>
    <property type="match status" value="1"/>
</dbReference>
<evidence type="ECO:0000256" key="2">
    <source>
        <dbReference type="ARBA" id="ARBA00023125"/>
    </source>
</evidence>
<feature type="domain" description="HTH deoR-type" evidence="4">
    <location>
        <begin position="3"/>
        <end position="58"/>
    </location>
</feature>
<dbReference type="SUPFAM" id="SSF46785">
    <property type="entry name" value="Winged helix' DNA-binding domain"/>
    <property type="match status" value="1"/>
</dbReference>
<dbReference type="AlphaFoldDB" id="A0A9X6WM32"/>
<dbReference type="SMART" id="SM01134">
    <property type="entry name" value="DeoRC"/>
    <property type="match status" value="1"/>
</dbReference>
<dbReference type="InterPro" id="IPR001034">
    <property type="entry name" value="DeoR_HTH"/>
</dbReference>
<evidence type="ECO:0000313" key="5">
    <source>
        <dbReference type="EMBL" id="PFJ38243.1"/>
    </source>
</evidence>
<organism evidence="5 6">
    <name type="scientific">Bacillus thuringiensis</name>
    <dbReference type="NCBI Taxonomy" id="1428"/>
    <lineage>
        <taxon>Bacteria</taxon>
        <taxon>Bacillati</taxon>
        <taxon>Bacillota</taxon>
        <taxon>Bacilli</taxon>
        <taxon>Bacillales</taxon>
        <taxon>Bacillaceae</taxon>
        <taxon>Bacillus</taxon>
        <taxon>Bacillus cereus group</taxon>
    </lineage>
</organism>
<accession>A0A9X6WM32</accession>
<dbReference type="Pfam" id="PF08220">
    <property type="entry name" value="HTH_DeoR"/>
    <property type="match status" value="1"/>
</dbReference>
<dbReference type="InterPro" id="IPR050313">
    <property type="entry name" value="Carb_Metab_HTH_regulators"/>
</dbReference>
<keyword evidence="2" id="KW-0238">DNA-binding</keyword>
<dbReference type="InterPro" id="IPR014036">
    <property type="entry name" value="DeoR-like_C"/>
</dbReference>
<keyword evidence="3" id="KW-0804">Transcription</keyword>
<name>A0A9X6WM32_BACTU</name>
<evidence type="ECO:0000256" key="3">
    <source>
        <dbReference type="ARBA" id="ARBA00023163"/>
    </source>
</evidence>
<dbReference type="RefSeq" id="WP_098517117.1">
    <property type="nucleotide sequence ID" value="NZ_NUVX01000034.1"/>
</dbReference>
<dbReference type="PRINTS" id="PR00037">
    <property type="entry name" value="HTHLACR"/>
</dbReference>
<dbReference type="PROSITE" id="PS00894">
    <property type="entry name" value="HTH_DEOR_1"/>
    <property type="match status" value="1"/>
</dbReference>
<dbReference type="Gene3D" id="3.40.50.1360">
    <property type="match status" value="1"/>
</dbReference>
<evidence type="ECO:0000313" key="6">
    <source>
        <dbReference type="Proteomes" id="UP000224003"/>
    </source>
</evidence>
<dbReference type="GO" id="GO:0003700">
    <property type="term" value="F:DNA-binding transcription factor activity"/>
    <property type="evidence" value="ECO:0007669"/>
    <property type="project" value="InterPro"/>
</dbReference>
<gene>
    <name evidence="5" type="ORF">COJ15_19710</name>
</gene>
<dbReference type="PANTHER" id="PTHR30363:SF44">
    <property type="entry name" value="AGA OPERON TRANSCRIPTIONAL REPRESSOR-RELATED"/>
    <property type="match status" value="1"/>
</dbReference>
<dbReference type="Gene3D" id="1.10.10.10">
    <property type="entry name" value="Winged helix-like DNA-binding domain superfamily/Winged helix DNA-binding domain"/>
    <property type="match status" value="1"/>
</dbReference>
<dbReference type="GO" id="GO:0003677">
    <property type="term" value="F:DNA binding"/>
    <property type="evidence" value="ECO:0007669"/>
    <property type="project" value="UniProtKB-KW"/>
</dbReference>
<comment type="caution">
    <text evidence="5">The sequence shown here is derived from an EMBL/GenBank/DDBJ whole genome shotgun (WGS) entry which is preliminary data.</text>
</comment>
<dbReference type="InterPro" id="IPR036390">
    <property type="entry name" value="WH_DNA-bd_sf"/>
</dbReference>
<keyword evidence="1" id="KW-0805">Transcription regulation</keyword>
<protein>
    <submittedName>
        <fullName evidence="5">DeoR family transcriptional regulator</fullName>
    </submittedName>
</protein>
<evidence type="ECO:0000256" key="1">
    <source>
        <dbReference type="ARBA" id="ARBA00023015"/>
    </source>
</evidence>